<sequence>MTLPRAIGRLFHQAGMTGRPSEHLWSEALGSLSMISLSDPRVIDTPVADCGEPLADIATAPAITLDPRERDEHGAYGRVRTGVLERLRSASKRLPAGIKLLVIEGHRSPAEQARRFALHENRLRRSGISDPAELRRQVSAFVSPVEVAPHCAGAAVDLTLIDPDGVELDMGGAVNGHRTGDERWCPFDAPGLSPAAQDNRRLLAQCLREEGFVNYPSEWWHWSYGDRYWALVTGAPAAVYGPI</sequence>
<evidence type="ECO:0000313" key="9">
    <source>
        <dbReference type="EMBL" id="GHG43074.1"/>
    </source>
</evidence>
<dbReference type="GO" id="GO:0071555">
    <property type="term" value="P:cell wall organization"/>
    <property type="evidence" value="ECO:0007669"/>
    <property type="project" value="UniProtKB-KW"/>
</dbReference>
<dbReference type="PANTHER" id="PTHR43126">
    <property type="entry name" value="D-ALANYL-D-ALANINE DIPEPTIDASE"/>
    <property type="match status" value="1"/>
</dbReference>
<keyword evidence="5" id="KW-0862">Zinc</keyword>
<reference evidence="10" key="1">
    <citation type="journal article" date="2019" name="Int. J. Syst. Evol. Microbiol.">
        <title>The Global Catalogue of Microorganisms (GCM) 10K type strain sequencing project: providing services to taxonomists for standard genome sequencing and annotation.</title>
        <authorList>
            <consortium name="The Broad Institute Genomics Platform"/>
            <consortium name="The Broad Institute Genome Sequencing Center for Infectious Disease"/>
            <person name="Wu L."/>
            <person name="Ma J."/>
        </authorList>
    </citation>
    <scope>NUCLEOTIDE SEQUENCE [LARGE SCALE GENOMIC DNA]</scope>
    <source>
        <strain evidence="10">JCM 4253</strain>
    </source>
</reference>
<dbReference type="InterPro" id="IPR000755">
    <property type="entry name" value="A_A_dipeptidase"/>
</dbReference>
<evidence type="ECO:0000256" key="6">
    <source>
        <dbReference type="ARBA" id="ARBA00022997"/>
    </source>
</evidence>
<evidence type="ECO:0000256" key="3">
    <source>
        <dbReference type="ARBA" id="ARBA00022723"/>
    </source>
</evidence>
<comment type="caution">
    <text evidence="9">The sequence shown here is derived from an EMBL/GenBank/DDBJ whole genome shotgun (WGS) entry which is preliminary data.</text>
</comment>
<evidence type="ECO:0000313" key="10">
    <source>
        <dbReference type="Proteomes" id="UP000619355"/>
    </source>
</evidence>
<evidence type="ECO:0000256" key="2">
    <source>
        <dbReference type="ARBA" id="ARBA00022670"/>
    </source>
</evidence>
<dbReference type="GO" id="GO:0160237">
    <property type="term" value="F:D-Ala-D-Ala dipeptidase activity"/>
    <property type="evidence" value="ECO:0007669"/>
    <property type="project" value="UniProtKB-EC"/>
</dbReference>
<dbReference type="GO" id="GO:0046872">
    <property type="term" value="F:metal ion binding"/>
    <property type="evidence" value="ECO:0007669"/>
    <property type="project" value="UniProtKB-KW"/>
</dbReference>
<protein>
    <submittedName>
        <fullName evidence="9">D-alanyl-D-alanine dipeptidase</fullName>
    </submittedName>
</protein>
<organism evidence="9 10">
    <name type="scientific">Streptomyces capoamus</name>
    <dbReference type="NCBI Taxonomy" id="68183"/>
    <lineage>
        <taxon>Bacteria</taxon>
        <taxon>Bacillati</taxon>
        <taxon>Actinomycetota</taxon>
        <taxon>Actinomycetes</taxon>
        <taxon>Kitasatosporales</taxon>
        <taxon>Streptomycetaceae</taxon>
        <taxon>Streptomyces</taxon>
    </lineage>
</organism>
<dbReference type="SUPFAM" id="SSF55166">
    <property type="entry name" value="Hedgehog/DD-peptidase"/>
    <property type="match status" value="1"/>
</dbReference>
<accession>A0A919EW46</accession>
<evidence type="ECO:0000256" key="5">
    <source>
        <dbReference type="ARBA" id="ARBA00022833"/>
    </source>
</evidence>
<dbReference type="GO" id="GO:0006508">
    <property type="term" value="P:proteolysis"/>
    <property type="evidence" value="ECO:0007669"/>
    <property type="project" value="UniProtKB-KW"/>
</dbReference>
<proteinExistence type="predicted"/>
<dbReference type="EMBL" id="BNBF01000004">
    <property type="protein sequence ID" value="GHG43074.1"/>
    <property type="molecule type" value="Genomic_DNA"/>
</dbReference>
<dbReference type="Pfam" id="PF01427">
    <property type="entry name" value="Peptidase_M15"/>
    <property type="match status" value="1"/>
</dbReference>
<name>A0A919EW46_9ACTN</name>
<evidence type="ECO:0000256" key="4">
    <source>
        <dbReference type="ARBA" id="ARBA00022801"/>
    </source>
</evidence>
<dbReference type="InterPro" id="IPR009045">
    <property type="entry name" value="Zn_M74/Hedgehog-like"/>
</dbReference>
<keyword evidence="2" id="KW-0645">Protease</keyword>
<keyword evidence="8" id="KW-0961">Cell wall biogenesis/degradation</keyword>
<keyword evidence="6" id="KW-0224">Dipeptidase</keyword>
<dbReference type="PANTHER" id="PTHR43126:SF2">
    <property type="entry name" value="D-ALANYL-D-ALANINE DIPEPTIDASE"/>
    <property type="match status" value="1"/>
</dbReference>
<dbReference type="GO" id="GO:0008237">
    <property type="term" value="F:metallopeptidase activity"/>
    <property type="evidence" value="ECO:0007669"/>
    <property type="project" value="UniProtKB-KW"/>
</dbReference>
<dbReference type="Gene3D" id="3.30.1380.10">
    <property type="match status" value="1"/>
</dbReference>
<gene>
    <name evidence="9" type="ORF">GCM10018980_19680</name>
</gene>
<comment type="catalytic activity">
    <reaction evidence="1">
        <text>D-alanyl-D-alanine + H2O = 2 D-alanine</text>
        <dbReference type="Rhea" id="RHEA:20661"/>
        <dbReference type="ChEBI" id="CHEBI:15377"/>
        <dbReference type="ChEBI" id="CHEBI:57416"/>
        <dbReference type="ChEBI" id="CHEBI:57822"/>
        <dbReference type="EC" id="3.4.13.22"/>
    </reaction>
</comment>
<dbReference type="Proteomes" id="UP000619355">
    <property type="component" value="Unassembled WGS sequence"/>
</dbReference>
<evidence type="ECO:0000256" key="1">
    <source>
        <dbReference type="ARBA" id="ARBA00001362"/>
    </source>
</evidence>
<keyword evidence="4" id="KW-0378">Hydrolase</keyword>
<keyword evidence="7" id="KW-0482">Metalloprotease</keyword>
<evidence type="ECO:0000256" key="8">
    <source>
        <dbReference type="ARBA" id="ARBA00023316"/>
    </source>
</evidence>
<evidence type="ECO:0000256" key="7">
    <source>
        <dbReference type="ARBA" id="ARBA00023049"/>
    </source>
</evidence>
<dbReference type="AlphaFoldDB" id="A0A919EW46"/>
<keyword evidence="3" id="KW-0479">Metal-binding</keyword>
<keyword evidence="10" id="KW-1185">Reference proteome</keyword>